<sequence length="496" mass="55027">MVFSPSKTYSSSRWLKIFVALICLLILGLEGWRDWTEREDEFSRIESEMRNLAKSLTQHAEDTFNLADAILVDIVDRIEREGTEADQMVGMQTFFSERIQTLQALKTLTVFSEDGFVLSSSLPGHSKVNAKDQAFFKHHATSPDRKWFFGPMIPDPIGSDKVLTLSRRLNKPDGSFGGVVQISIPPRYFANFFSRIDVGSEGSIVMLSTMDGRILSRSPYIDQAIGFRPEGFGWLLSGSPYGSRSYVSPVDGILRLAGYQRNHVYPVVLLSAVGQEEALRSWLLEFQIRALRVAVLIGLIIVLGWRLARELLRREQAEAELAVLATTDGLTGLANRRTFDSRLEIEWLRASRDATPLSLLLIDVDQFKAYNDLYGHQQGDECLRKVSKVIAETVSRPGDFVARYGGEEIVVLLPGSEEAGAANVAEMIRARIEALALPHEANPPTFILTISIGSVTQSPAFGRSHTGPAELIHMADKALYKAKQGGRNRVAIAQAA</sequence>
<keyword evidence="6" id="KW-0472">Membrane</keyword>
<comment type="catalytic activity">
    <reaction evidence="7">
        <text>2 GTP = 3',3'-c-di-GMP + 2 diphosphate</text>
        <dbReference type="Rhea" id="RHEA:24898"/>
        <dbReference type="ChEBI" id="CHEBI:33019"/>
        <dbReference type="ChEBI" id="CHEBI:37565"/>
        <dbReference type="ChEBI" id="CHEBI:58805"/>
        <dbReference type="EC" id="2.7.7.65"/>
    </reaction>
</comment>
<keyword evidence="10" id="KW-1185">Reference proteome</keyword>
<dbReference type="GO" id="GO:0005886">
    <property type="term" value="C:plasma membrane"/>
    <property type="evidence" value="ECO:0007669"/>
    <property type="project" value="UniProtKB-SubCell"/>
</dbReference>
<dbReference type="EC" id="2.7.7.65" evidence="2"/>
<dbReference type="CDD" id="cd12915">
    <property type="entry name" value="PDC2_DGC_like"/>
    <property type="match status" value="1"/>
</dbReference>
<evidence type="ECO:0000256" key="2">
    <source>
        <dbReference type="ARBA" id="ARBA00012528"/>
    </source>
</evidence>
<dbReference type="SUPFAM" id="SSF55073">
    <property type="entry name" value="Nucleotide cyclase"/>
    <property type="match status" value="1"/>
</dbReference>
<dbReference type="Proteomes" id="UP000199569">
    <property type="component" value="Unassembled WGS sequence"/>
</dbReference>
<dbReference type="NCBIfam" id="TIGR00254">
    <property type="entry name" value="GGDEF"/>
    <property type="match status" value="1"/>
</dbReference>
<proteinExistence type="predicted"/>
<feature type="domain" description="GGDEF" evidence="8">
    <location>
        <begin position="355"/>
        <end position="495"/>
    </location>
</feature>
<dbReference type="InterPro" id="IPR029787">
    <property type="entry name" value="Nucleotide_cyclase"/>
</dbReference>
<dbReference type="Gene3D" id="3.30.450.20">
    <property type="entry name" value="PAS domain"/>
    <property type="match status" value="2"/>
</dbReference>
<comment type="subcellular location">
    <subcellularLocation>
        <location evidence="1">Cell membrane</location>
        <topology evidence="1">Multi-pass membrane protein</topology>
    </subcellularLocation>
</comment>
<dbReference type="InterPro" id="IPR043128">
    <property type="entry name" value="Rev_trsase/Diguanyl_cyclase"/>
</dbReference>
<accession>A0A1G5JIF5</accession>
<name>A0A1G5JIF5_9HYPH</name>
<evidence type="ECO:0000313" key="10">
    <source>
        <dbReference type="Proteomes" id="UP000199569"/>
    </source>
</evidence>
<dbReference type="EMBL" id="FMVJ01000007">
    <property type="protein sequence ID" value="SCY88163.1"/>
    <property type="molecule type" value="Genomic_DNA"/>
</dbReference>
<dbReference type="PROSITE" id="PS50887">
    <property type="entry name" value="GGDEF"/>
    <property type="match status" value="1"/>
</dbReference>
<gene>
    <name evidence="9" type="ORF">SAMN02927923_02672</name>
</gene>
<dbReference type="Pfam" id="PF02743">
    <property type="entry name" value="dCache_1"/>
    <property type="match status" value="1"/>
</dbReference>
<evidence type="ECO:0000256" key="6">
    <source>
        <dbReference type="ARBA" id="ARBA00023136"/>
    </source>
</evidence>
<evidence type="ECO:0000256" key="5">
    <source>
        <dbReference type="ARBA" id="ARBA00022989"/>
    </source>
</evidence>
<evidence type="ECO:0000256" key="3">
    <source>
        <dbReference type="ARBA" id="ARBA00022475"/>
    </source>
</evidence>
<protein>
    <recommendedName>
        <fullName evidence="2">diguanylate cyclase</fullName>
        <ecNumber evidence="2">2.7.7.65</ecNumber>
    </recommendedName>
</protein>
<evidence type="ECO:0000256" key="7">
    <source>
        <dbReference type="ARBA" id="ARBA00034247"/>
    </source>
</evidence>
<evidence type="ECO:0000256" key="4">
    <source>
        <dbReference type="ARBA" id="ARBA00022692"/>
    </source>
</evidence>
<dbReference type="GO" id="GO:1902201">
    <property type="term" value="P:negative regulation of bacterial-type flagellum-dependent cell motility"/>
    <property type="evidence" value="ECO:0007669"/>
    <property type="project" value="TreeGrafter"/>
</dbReference>
<reference evidence="9 10" key="1">
    <citation type="submission" date="2016-10" db="EMBL/GenBank/DDBJ databases">
        <authorList>
            <person name="de Groot N.N."/>
        </authorList>
    </citation>
    <scope>NUCLEOTIDE SEQUENCE [LARGE SCALE GENOMIC DNA]</scope>
    <source>
        <strain evidence="9 10">CGMCC 1.7666</strain>
    </source>
</reference>
<dbReference type="OrthoDB" id="9812260at2"/>
<keyword evidence="3" id="KW-1003">Cell membrane</keyword>
<dbReference type="RefSeq" id="WP_091135242.1">
    <property type="nucleotide sequence ID" value="NZ_FMVJ01000007.1"/>
</dbReference>
<dbReference type="GO" id="GO:0043709">
    <property type="term" value="P:cell adhesion involved in single-species biofilm formation"/>
    <property type="evidence" value="ECO:0007669"/>
    <property type="project" value="TreeGrafter"/>
</dbReference>
<dbReference type="CDD" id="cd01949">
    <property type="entry name" value="GGDEF"/>
    <property type="match status" value="1"/>
</dbReference>
<dbReference type="AlphaFoldDB" id="A0A1G5JIF5"/>
<dbReference type="CDD" id="cd12914">
    <property type="entry name" value="PDC1_DGC_like"/>
    <property type="match status" value="1"/>
</dbReference>
<evidence type="ECO:0000256" key="1">
    <source>
        <dbReference type="ARBA" id="ARBA00004651"/>
    </source>
</evidence>
<keyword evidence="5" id="KW-1133">Transmembrane helix</keyword>
<dbReference type="PANTHER" id="PTHR45138:SF9">
    <property type="entry name" value="DIGUANYLATE CYCLASE DGCM-RELATED"/>
    <property type="match status" value="1"/>
</dbReference>
<organism evidence="9 10">
    <name type="scientific">Microvirga guangxiensis</name>
    <dbReference type="NCBI Taxonomy" id="549386"/>
    <lineage>
        <taxon>Bacteria</taxon>
        <taxon>Pseudomonadati</taxon>
        <taxon>Pseudomonadota</taxon>
        <taxon>Alphaproteobacteria</taxon>
        <taxon>Hyphomicrobiales</taxon>
        <taxon>Methylobacteriaceae</taxon>
        <taxon>Microvirga</taxon>
    </lineage>
</organism>
<dbReference type="FunFam" id="3.30.70.270:FF:000001">
    <property type="entry name" value="Diguanylate cyclase domain protein"/>
    <property type="match status" value="1"/>
</dbReference>
<dbReference type="Pfam" id="PF00990">
    <property type="entry name" value="GGDEF"/>
    <property type="match status" value="1"/>
</dbReference>
<dbReference type="GO" id="GO:0052621">
    <property type="term" value="F:diguanylate cyclase activity"/>
    <property type="evidence" value="ECO:0007669"/>
    <property type="project" value="UniProtKB-EC"/>
</dbReference>
<dbReference type="STRING" id="549386.SAMN02927923_02672"/>
<dbReference type="InterPro" id="IPR050469">
    <property type="entry name" value="Diguanylate_Cyclase"/>
</dbReference>
<dbReference type="InterPro" id="IPR000160">
    <property type="entry name" value="GGDEF_dom"/>
</dbReference>
<evidence type="ECO:0000313" key="9">
    <source>
        <dbReference type="EMBL" id="SCY88163.1"/>
    </source>
</evidence>
<keyword evidence="4" id="KW-0812">Transmembrane</keyword>
<dbReference type="PANTHER" id="PTHR45138">
    <property type="entry name" value="REGULATORY COMPONENTS OF SENSORY TRANSDUCTION SYSTEM"/>
    <property type="match status" value="1"/>
</dbReference>
<evidence type="ECO:0000259" key="8">
    <source>
        <dbReference type="PROSITE" id="PS50887"/>
    </source>
</evidence>
<dbReference type="Gene3D" id="3.30.70.270">
    <property type="match status" value="1"/>
</dbReference>
<dbReference type="InterPro" id="IPR033479">
    <property type="entry name" value="dCache_1"/>
</dbReference>
<dbReference type="SMART" id="SM00267">
    <property type="entry name" value="GGDEF"/>
    <property type="match status" value="1"/>
</dbReference>